<evidence type="ECO:0000313" key="2">
    <source>
        <dbReference type="EMBL" id="VAW46683.1"/>
    </source>
</evidence>
<proteinExistence type="predicted"/>
<accession>A0A3B0W2P4</accession>
<keyword evidence="1" id="KW-1133">Transmembrane helix</keyword>
<feature type="transmembrane region" description="Helical" evidence="1">
    <location>
        <begin position="300"/>
        <end position="320"/>
    </location>
</feature>
<dbReference type="AlphaFoldDB" id="A0A3B0W2P4"/>
<name>A0A3B0W2P4_9ZZZZ</name>
<gene>
    <name evidence="2" type="ORF">MNBD_GAMMA02-1848</name>
</gene>
<sequence length="326" mass="33762">MMMFHRFKKVVLFFGLLVSCAAFSGTVALNMSGLEDLGANARYEGWLVVNGSPVSTGVFSVDSLGDLSQTVFNVSDSDADDASVFILTIEPFPDLDPNPADSHLLAGDVIGGLADVSVGHPAAIGDDFTASSGGFALINPTGDKGSSFENGIWFVVPVPPPETVGLNLPTLPAGWVYEGWVVDNSLDQPISTGTFSDENGPDSDGAGAAAGLGPALLFPGQDFINPARDLSENHTAVISIEPVPDNSPAPFTLKPLLVPIVDNFGSQAMNNNAVATNPFGQVSVNGSGPGPGSVQSVPTLGFWGMLLLCLLAMAIVHSKFNTTKID</sequence>
<protein>
    <submittedName>
        <fullName evidence="2">Uncharacterized protein</fullName>
    </submittedName>
</protein>
<dbReference type="EMBL" id="UOFA01000299">
    <property type="protein sequence ID" value="VAW46683.1"/>
    <property type="molecule type" value="Genomic_DNA"/>
</dbReference>
<reference evidence="2" key="1">
    <citation type="submission" date="2018-06" db="EMBL/GenBank/DDBJ databases">
        <authorList>
            <person name="Zhirakovskaya E."/>
        </authorList>
    </citation>
    <scope>NUCLEOTIDE SEQUENCE</scope>
</reference>
<keyword evidence="1" id="KW-0812">Transmembrane</keyword>
<keyword evidence="1" id="KW-0472">Membrane</keyword>
<organism evidence="2">
    <name type="scientific">hydrothermal vent metagenome</name>
    <dbReference type="NCBI Taxonomy" id="652676"/>
    <lineage>
        <taxon>unclassified sequences</taxon>
        <taxon>metagenomes</taxon>
        <taxon>ecological metagenomes</taxon>
    </lineage>
</organism>
<evidence type="ECO:0000256" key="1">
    <source>
        <dbReference type="SAM" id="Phobius"/>
    </source>
</evidence>
<dbReference type="PROSITE" id="PS51257">
    <property type="entry name" value="PROKAR_LIPOPROTEIN"/>
    <property type="match status" value="1"/>
</dbReference>